<comment type="caution">
    <text evidence="1">The sequence shown here is derived from an EMBL/GenBank/DDBJ whole genome shotgun (WGS) entry which is preliminary data.</text>
</comment>
<dbReference type="EMBL" id="CM004400">
    <property type="protein sequence ID" value="KAG8639691.1"/>
    <property type="molecule type" value="Genomic_DNA"/>
</dbReference>
<sequence length="158" mass="17284">MSIVPVSDQTGTNSSSLDLWDAEGFFPSLDLWDPFQNFPFPFPSSILSSSFPSLAGEIFPSLETHVDWKETPRAHVFRAVFPGFNSDDVLVFIDDDNMLQISTENGKFMSKFKLPDNARRDQIKAGMVNGILTVTIPKEGGAGARSPNVRAIEISGSG</sequence>
<organism evidence="1 2">
    <name type="scientific">Manihot esculenta</name>
    <name type="common">Cassava</name>
    <name type="synonym">Jatropha manihot</name>
    <dbReference type="NCBI Taxonomy" id="3983"/>
    <lineage>
        <taxon>Eukaryota</taxon>
        <taxon>Viridiplantae</taxon>
        <taxon>Streptophyta</taxon>
        <taxon>Embryophyta</taxon>
        <taxon>Tracheophyta</taxon>
        <taxon>Spermatophyta</taxon>
        <taxon>Magnoliopsida</taxon>
        <taxon>eudicotyledons</taxon>
        <taxon>Gunneridae</taxon>
        <taxon>Pentapetalae</taxon>
        <taxon>rosids</taxon>
        <taxon>fabids</taxon>
        <taxon>Malpighiales</taxon>
        <taxon>Euphorbiaceae</taxon>
        <taxon>Crotonoideae</taxon>
        <taxon>Manihoteae</taxon>
        <taxon>Manihot</taxon>
    </lineage>
</organism>
<proteinExistence type="predicted"/>
<protein>
    <submittedName>
        <fullName evidence="1">Uncharacterized protein</fullName>
    </submittedName>
</protein>
<reference evidence="2" key="1">
    <citation type="journal article" date="2016" name="Nat. Biotechnol.">
        <title>Sequencing wild and cultivated cassava and related species reveals extensive interspecific hybridization and genetic diversity.</title>
        <authorList>
            <person name="Bredeson J.V."/>
            <person name="Lyons J.B."/>
            <person name="Prochnik S.E."/>
            <person name="Wu G.A."/>
            <person name="Ha C.M."/>
            <person name="Edsinger-Gonzales E."/>
            <person name="Grimwood J."/>
            <person name="Schmutz J."/>
            <person name="Rabbi I.Y."/>
            <person name="Egesi C."/>
            <person name="Nauluvula P."/>
            <person name="Lebot V."/>
            <person name="Ndunguru J."/>
            <person name="Mkamilo G."/>
            <person name="Bart R.S."/>
            <person name="Setter T.L."/>
            <person name="Gleadow R.M."/>
            <person name="Kulakow P."/>
            <person name="Ferguson M.E."/>
            <person name="Rounsley S."/>
            <person name="Rokhsar D.S."/>
        </authorList>
    </citation>
    <scope>NUCLEOTIDE SEQUENCE [LARGE SCALE GENOMIC DNA]</scope>
    <source>
        <strain evidence="2">cv. AM560-2</strain>
    </source>
</reference>
<dbReference type="Proteomes" id="UP000091857">
    <property type="component" value="Chromosome 14"/>
</dbReference>
<gene>
    <name evidence="1" type="ORF">MANES_14G163000v8</name>
</gene>
<evidence type="ECO:0000313" key="1">
    <source>
        <dbReference type="EMBL" id="KAG8639691.1"/>
    </source>
</evidence>
<keyword evidence="2" id="KW-1185">Reference proteome</keyword>
<accession>A0ACB7GI75</accession>
<evidence type="ECO:0000313" key="2">
    <source>
        <dbReference type="Proteomes" id="UP000091857"/>
    </source>
</evidence>
<name>A0ACB7GI75_MANES</name>